<evidence type="ECO:0000313" key="20">
    <source>
        <dbReference type="Proteomes" id="UP000665020"/>
    </source>
</evidence>
<dbReference type="EMBL" id="CP046640">
    <property type="protein sequence ID" value="QTL98457.1"/>
    <property type="molecule type" value="Genomic_DNA"/>
</dbReference>
<evidence type="ECO:0000256" key="13">
    <source>
        <dbReference type="ARBA" id="ARBA00033392"/>
    </source>
</evidence>
<accession>A0A8A7KHW6</accession>
<dbReference type="PANTHER" id="PTHR46417">
    <property type="entry name" value="TRNA (GUANINE-N(1)-)-METHYLTRANSFERASE"/>
    <property type="match status" value="1"/>
</dbReference>
<dbReference type="GO" id="GO:0005829">
    <property type="term" value="C:cytosol"/>
    <property type="evidence" value="ECO:0007669"/>
    <property type="project" value="TreeGrafter"/>
</dbReference>
<dbReference type="GO" id="GO:0002939">
    <property type="term" value="P:tRNA N1-guanine methylation"/>
    <property type="evidence" value="ECO:0007669"/>
    <property type="project" value="TreeGrafter"/>
</dbReference>
<reference evidence="19" key="1">
    <citation type="submission" date="2019-12" db="EMBL/GenBank/DDBJ databases">
        <authorList>
            <person name="zhang j."/>
            <person name="sun C.M."/>
        </authorList>
    </citation>
    <scope>NUCLEOTIDE SEQUENCE</scope>
    <source>
        <strain evidence="19">NS-1</strain>
    </source>
</reference>
<dbReference type="SUPFAM" id="SSF75217">
    <property type="entry name" value="alpha/beta knot"/>
    <property type="match status" value="1"/>
</dbReference>
<dbReference type="FunFam" id="1.10.1270.20:FF:000001">
    <property type="entry name" value="tRNA (guanine-N(1)-)-methyltransferase"/>
    <property type="match status" value="1"/>
</dbReference>
<evidence type="ECO:0000256" key="7">
    <source>
        <dbReference type="ARBA" id="ARBA00022490"/>
    </source>
</evidence>
<keyword evidence="9 15" id="KW-0808">Transferase</keyword>
<evidence type="ECO:0000256" key="16">
    <source>
        <dbReference type="PIRSR" id="PIRSR000386-1"/>
    </source>
</evidence>
<dbReference type="InterPro" id="IPR029026">
    <property type="entry name" value="tRNA_m1G_MTases_N"/>
</dbReference>
<keyword evidence="7 15" id="KW-0963">Cytoplasm</keyword>
<dbReference type="PIRSF" id="PIRSF000386">
    <property type="entry name" value="tRNA_mtase"/>
    <property type="match status" value="1"/>
</dbReference>
<comment type="catalytic activity">
    <reaction evidence="14 15 17">
        <text>guanosine(37) in tRNA + S-adenosyl-L-methionine = N(1)-methylguanosine(37) in tRNA + S-adenosyl-L-homocysteine + H(+)</text>
        <dbReference type="Rhea" id="RHEA:36899"/>
        <dbReference type="Rhea" id="RHEA-COMP:10145"/>
        <dbReference type="Rhea" id="RHEA-COMP:10147"/>
        <dbReference type="ChEBI" id="CHEBI:15378"/>
        <dbReference type="ChEBI" id="CHEBI:57856"/>
        <dbReference type="ChEBI" id="CHEBI:59789"/>
        <dbReference type="ChEBI" id="CHEBI:73542"/>
        <dbReference type="ChEBI" id="CHEBI:74269"/>
        <dbReference type="EC" id="2.1.1.228"/>
    </reaction>
</comment>
<dbReference type="HAMAP" id="MF_00605">
    <property type="entry name" value="TrmD"/>
    <property type="match status" value="1"/>
</dbReference>
<feature type="binding site" evidence="15 16">
    <location>
        <position position="113"/>
    </location>
    <ligand>
        <name>S-adenosyl-L-methionine</name>
        <dbReference type="ChEBI" id="CHEBI:59789"/>
    </ligand>
</feature>
<dbReference type="InterPro" id="IPR002649">
    <property type="entry name" value="tRNA_m1G_MeTrfase_TrmD"/>
</dbReference>
<dbReference type="Gene3D" id="1.10.1270.20">
    <property type="entry name" value="tRNA(m1g37)methyltransferase, domain 2"/>
    <property type="match status" value="1"/>
</dbReference>
<dbReference type="GO" id="GO:0052906">
    <property type="term" value="F:tRNA (guanine(37)-N1)-methyltransferase activity"/>
    <property type="evidence" value="ECO:0007669"/>
    <property type="project" value="UniProtKB-UniRule"/>
</dbReference>
<evidence type="ECO:0000259" key="18">
    <source>
        <dbReference type="Pfam" id="PF01746"/>
    </source>
</evidence>
<dbReference type="InterPro" id="IPR029028">
    <property type="entry name" value="Alpha/beta_knot_MTases"/>
</dbReference>
<dbReference type="NCBIfam" id="TIGR00088">
    <property type="entry name" value="trmD"/>
    <property type="match status" value="1"/>
</dbReference>
<evidence type="ECO:0000256" key="11">
    <source>
        <dbReference type="ARBA" id="ARBA00022694"/>
    </source>
</evidence>
<name>A0A8A7KHW6_9FIRM</name>
<keyword evidence="11 15" id="KW-0819">tRNA processing</keyword>
<dbReference type="EC" id="2.1.1.228" evidence="5 15"/>
<dbReference type="NCBIfam" id="NF000648">
    <property type="entry name" value="PRK00026.1"/>
    <property type="match status" value="1"/>
</dbReference>
<evidence type="ECO:0000256" key="14">
    <source>
        <dbReference type="ARBA" id="ARBA00047783"/>
    </source>
</evidence>
<comment type="subcellular location">
    <subcellularLocation>
        <location evidence="2 15 17">Cytoplasm</location>
    </subcellularLocation>
</comment>
<sequence>MYFNILTLFPEMFNGPLNESMIGRAQENDLLDINIINIRDYASGKHQVTDDAPYGGGAGMVMKVEPVYKAWEDKCRNEKDSSPVILMSPQGRKLNQEIVKDLSAQEGLTVICGHYEGFDDRIRSSIVTDEISIGDYVLTGGELAAMVLIDAVARMIPGVLGDENSVINDSFYNGLLDYPHYTRPRSFKGMEVPEVLLSGNHAEIDKWRQQESLKRTLLRRPDLMEVKTLTAEEIELLEDIKKDLKVKKR</sequence>
<dbReference type="PANTHER" id="PTHR46417:SF1">
    <property type="entry name" value="TRNA (GUANINE-N(1)-)-METHYLTRANSFERASE"/>
    <property type="match status" value="1"/>
</dbReference>
<keyword evidence="10 15" id="KW-0949">S-adenosyl-L-methionine</keyword>
<dbReference type="AlphaFoldDB" id="A0A8A7KHW6"/>
<gene>
    <name evidence="15 19" type="primary">trmD</name>
    <name evidence="19" type="ORF">GM661_11000</name>
</gene>
<comment type="subunit">
    <text evidence="4 15 17">Homodimer.</text>
</comment>
<keyword evidence="20" id="KW-1185">Reference proteome</keyword>
<evidence type="ECO:0000256" key="17">
    <source>
        <dbReference type="RuleBase" id="RU003464"/>
    </source>
</evidence>
<evidence type="ECO:0000256" key="8">
    <source>
        <dbReference type="ARBA" id="ARBA00022603"/>
    </source>
</evidence>
<dbReference type="Gene3D" id="3.40.1280.10">
    <property type="match status" value="1"/>
</dbReference>
<keyword evidence="8 15" id="KW-0489">Methyltransferase</keyword>
<evidence type="ECO:0000256" key="2">
    <source>
        <dbReference type="ARBA" id="ARBA00004496"/>
    </source>
</evidence>
<comment type="similarity">
    <text evidence="3 15 17">Belongs to the RNA methyltransferase TrmD family.</text>
</comment>
<comment type="function">
    <text evidence="1 15 17">Specifically methylates guanosine-37 in various tRNAs.</text>
</comment>
<evidence type="ECO:0000256" key="9">
    <source>
        <dbReference type="ARBA" id="ARBA00022679"/>
    </source>
</evidence>
<evidence type="ECO:0000256" key="4">
    <source>
        <dbReference type="ARBA" id="ARBA00011738"/>
    </source>
</evidence>
<feature type="domain" description="tRNA methyltransferase TRMD/TRM10-type" evidence="18">
    <location>
        <begin position="1"/>
        <end position="225"/>
    </location>
</feature>
<proteinExistence type="inferred from homology"/>
<dbReference type="InterPro" id="IPR023148">
    <property type="entry name" value="tRNA_m1G_MeTrfase_C_sf"/>
</dbReference>
<feature type="binding site" evidence="15 16">
    <location>
        <begin position="133"/>
        <end position="138"/>
    </location>
    <ligand>
        <name>S-adenosyl-L-methionine</name>
        <dbReference type="ChEBI" id="CHEBI:59789"/>
    </ligand>
</feature>
<protein>
    <recommendedName>
        <fullName evidence="6 15">tRNA (guanine-N(1)-)-methyltransferase</fullName>
        <ecNumber evidence="5 15">2.1.1.228</ecNumber>
    </recommendedName>
    <alternativeName>
        <fullName evidence="12 15">M1G-methyltransferase</fullName>
    </alternativeName>
    <alternativeName>
        <fullName evidence="13 15">tRNA [GM37] methyltransferase</fullName>
    </alternativeName>
</protein>
<evidence type="ECO:0000256" key="1">
    <source>
        <dbReference type="ARBA" id="ARBA00002634"/>
    </source>
</evidence>
<dbReference type="FunFam" id="3.40.1280.10:FF:000001">
    <property type="entry name" value="tRNA (guanine-N(1)-)-methyltransferase"/>
    <property type="match status" value="1"/>
</dbReference>
<evidence type="ECO:0000256" key="6">
    <source>
        <dbReference type="ARBA" id="ARBA00014679"/>
    </source>
</evidence>
<dbReference type="InterPro" id="IPR016009">
    <property type="entry name" value="tRNA_MeTrfase_TRMD/TRM10"/>
</dbReference>
<evidence type="ECO:0000256" key="15">
    <source>
        <dbReference type="HAMAP-Rule" id="MF_00605"/>
    </source>
</evidence>
<evidence type="ECO:0000256" key="3">
    <source>
        <dbReference type="ARBA" id="ARBA00007630"/>
    </source>
</evidence>
<evidence type="ECO:0000256" key="5">
    <source>
        <dbReference type="ARBA" id="ARBA00012807"/>
    </source>
</evidence>
<evidence type="ECO:0000256" key="12">
    <source>
        <dbReference type="ARBA" id="ARBA00029736"/>
    </source>
</evidence>
<dbReference type="CDD" id="cd18080">
    <property type="entry name" value="TrmD-like"/>
    <property type="match status" value="1"/>
</dbReference>
<dbReference type="Proteomes" id="UP000665020">
    <property type="component" value="Chromosome"/>
</dbReference>
<evidence type="ECO:0000256" key="10">
    <source>
        <dbReference type="ARBA" id="ARBA00022691"/>
    </source>
</evidence>
<dbReference type="Pfam" id="PF01746">
    <property type="entry name" value="tRNA_m1G_MT"/>
    <property type="match status" value="1"/>
</dbReference>
<evidence type="ECO:0000313" key="19">
    <source>
        <dbReference type="EMBL" id="QTL98457.1"/>
    </source>
</evidence>
<dbReference type="KEGG" id="ifn:GM661_11000"/>
<dbReference type="RefSeq" id="WP_230866882.1">
    <property type="nucleotide sequence ID" value="NZ_CP046640.1"/>
</dbReference>
<organism evidence="19 20">
    <name type="scientific">Iocasia fonsfrigidae</name>
    <dbReference type="NCBI Taxonomy" id="2682810"/>
    <lineage>
        <taxon>Bacteria</taxon>
        <taxon>Bacillati</taxon>
        <taxon>Bacillota</taxon>
        <taxon>Clostridia</taxon>
        <taxon>Halanaerobiales</taxon>
        <taxon>Halanaerobiaceae</taxon>
        <taxon>Iocasia</taxon>
    </lineage>
</organism>